<name>A0AA91EHN8_9GAMM</name>
<dbReference type="Proteomes" id="UP000078431">
    <property type="component" value="Unassembled WGS sequence"/>
</dbReference>
<dbReference type="InterPro" id="IPR009216">
    <property type="entry name" value="Virulence_factor_SrfB"/>
</dbReference>
<organism evidence="1 2">
    <name type="scientific">Obesumbacterium proteus ATCC 12841</name>
    <dbReference type="NCBI Taxonomy" id="1354268"/>
    <lineage>
        <taxon>Bacteria</taxon>
        <taxon>Pseudomonadati</taxon>
        <taxon>Pseudomonadota</taxon>
        <taxon>Gammaproteobacteria</taxon>
        <taxon>Enterobacterales</taxon>
        <taxon>Hafniaceae</taxon>
        <taxon>Obesumbacterium</taxon>
    </lineage>
</organism>
<dbReference type="AlphaFoldDB" id="A0AA91EHN8"/>
<gene>
    <name evidence="1" type="ORF">M993_01943</name>
</gene>
<evidence type="ECO:0000313" key="1">
    <source>
        <dbReference type="EMBL" id="OAT59390.1"/>
    </source>
</evidence>
<comment type="caution">
    <text evidence="1">The sequence shown here is derived from an EMBL/GenBank/DDBJ whole genome shotgun (WGS) entry which is preliminary data.</text>
</comment>
<protein>
    <submittedName>
        <fullName evidence="1">SrfB family protein</fullName>
    </submittedName>
</protein>
<dbReference type="PIRSF" id="PIRSF034585">
    <property type="entry name" value="SrfB"/>
    <property type="match status" value="1"/>
</dbReference>
<sequence>MQANLIGYKANITLIKNSGVQFLDFGLATRTGNSGSFVRQSANGPLLRLDYDENLAKFTLPGENGGMPEIVRPEATITLEQSLAALDTLWLPLPFLRVNARQVFSGGPDNWARVQVQRLPTPDSLGNTVRLTLAFDTKIVADDASSTPLAPTFSDVRNGARFALAWRNHEVAEFLDQTWVDGWLRDVFVEYATRHEQRSEREIALALKLFEYQAHYLNLLEMLSTHLQVPEIQIVTETLQSPAIAVDLVMDVGNSHTCGVLTEDHGAGNEGLRQSTELHIRSLSRPQEFSEALFSSRLEFSEARFGKHHFSVESGREDAFTWPSIVRVGEEALTLAQQHQGTEGSSGLSSPRRYLWDDSPVNQAWRFSQPRGKSQREPRAMALPLTHLMNDEGQPLFSLPMDERLPVFTPHYSRSSLMTLMLCELLAQALSQINSASHRQNMGHHNAPRQLRNIILTLPSAMPKQEREIFRQRMEEAIGLVWKSMGWHPQDEAFYEMRSEEFSTVPVPKVQMEWDEATCGQLVWLYNEALINYAGQSGVFFQNLARPDRQLALDEPTGTTLRVASIDIGGGTTDMAIVQYQLDGGIGSNVKFKPHLLFREGFKVAGDDILLDVIQQWVLPCLEKALLTNGLTDAKSVMMQLFGEGNQNENENILRQQATLQILIPAAQAILAFWEKSNPQDESRQFEAKLDELLPQRPTLPVIRYLDQAIQPRLPSDNQAFSLLDVTLRVNMASLEEAMLSGRFTLTAPLKALSDVVNHYCCDVLLMTGRPTGLPGVQALLRYLQAVPANRIVWLHNYPVHERFPLGHDGYLSSPKSTAALGAMLCSLALDLRLPGFNFNAADIQAYSTIRHLGILDGSNILRDENVWYHDLCLDDTTRKLDTQLYFPLRGNACLGFRQLADVHWPASPLYLVQITSPELAKAIAGDGVLSVRLQYDTQNGGFAIVAAQMQDGSPVSLDQISLKLNTLADSYRGVTHYWIDSGSVYPK</sequence>
<dbReference type="EMBL" id="LXEX01000028">
    <property type="protein sequence ID" value="OAT59390.1"/>
    <property type="molecule type" value="Genomic_DNA"/>
</dbReference>
<reference evidence="1 2" key="1">
    <citation type="submission" date="2016-04" db="EMBL/GenBank/DDBJ databases">
        <title>ATOL: Assembling a taxonomically balanced genome-scale reconstruction of the evolutionary history of the Enterobacteriaceae.</title>
        <authorList>
            <person name="Plunkett G.III."/>
            <person name="Neeno-Eckwall E.C."/>
            <person name="Glasner J.D."/>
            <person name="Perna N.T."/>
        </authorList>
    </citation>
    <scope>NUCLEOTIDE SEQUENCE [LARGE SCALE GENOMIC DNA]</scope>
    <source>
        <strain evidence="1 2">ATCC 12841</strain>
    </source>
</reference>
<accession>A0AA91EHN8</accession>
<proteinExistence type="predicted"/>
<evidence type="ECO:0000313" key="2">
    <source>
        <dbReference type="Proteomes" id="UP000078431"/>
    </source>
</evidence>
<keyword evidence="2" id="KW-1185">Reference proteome</keyword>
<dbReference type="Pfam" id="PF07520">
    <property type="entry name" value="SrfB"/>
    <property type="match status" value="1"/>
</dbReference>
<dbReference type="RefSeq" id="WP_061555199.1">
    <property type="nucleotide sequence ID" value="NZ_LXEX01000028.1"/>
</dbReference>